<dbReference type="Proteomes" id="UP001175228">
    <property type="component" value="Unassembled WGS sequence"/>
</dbReference>
<feature type="region of interest" description="Disordered" evidence="1">
    <location>
        <begin position="453"/>
        <end position="485"/>
    </location>
</feature>
<evidence type="ECO:0000256" key="2">
    <source>
        <dbReference type="SAM" id="Phobius"/>
    </source>
</evidence>
<evidence type="ECO:0008006" key="5">
    <source>
        <dbReference type="Google" id="ProtNLM"/>
    </source>
</evidence>
<evidence type="ECO:0000313" key="3">
    <source>
        <dbReference type="EMBL" id="KAK0479931.1"/>
    </source>
</evidence>
<evidence type="ECO:0000313" key="4">
    <source>
        <dbReference type="Proteomes" id="UP001175228"/>
    </source>
</evidence>
<evidence type="ECO:0000256" key="1">
    <source>
        <dbReference type="SAM" id="MobiDB-lite"/>
    </source>
</evidence>
<reference evidence="3" key="1">
    <citation type="submission" date="2023-06" db="EMBL/GenBank/DDBJ databases">
        <authorList>
            <consortium name="Lawrence Berkeley National Laboratory"/>
            <person name="Ahrendt S."/>
            <person name="Sahu N."/>
            <person name="Indic B."/>
            <person name="Wong-Bajracharya J."/>
            <person name="Merenyi Z."/>
            <person name="Ke H.-M."/>
            <person name="Monk M."/>
            <person name="Kocsube S."/>
            <person name="Drula E."/>
            <person name="Lipzen A."/>
            <person name="Balint B."/>
            <person name="Henrissat B."/>
            <person name="Andreopoulos B."/>
            <person name="Martin F.M."/>
            <person name="Harder C.B."/>
            <person name="Rigling D."/>
            <person name="Ford K.L."/>
            <person name="Foster G.D."/>
            <person name="Pangilinan J."/>
            <person name="Papanicolaou A."/>
            <person name="Barry K."/>
            <person name="LaButti K."/>
            <person name="Viragh M."/>
            <person name="Koriabine M."/>
            <person name="Yan M."/>
            <person name="Riley R."/>
            <person name="Champramary S."/>
            <person name="Plett K.L."/>
            <person name="Tsai I.J."/>
            <person name="Slot J."/>
            <person name="Sipos G."/>
            <person name="Plett J."/>
            <person name="Nagy L.G."/>
            <person name="Grigoriev I.V."/>
        </authorList>
    </citation>
    <scope>NUCLEOTIDE SEQUENCE</scope>
    <source>
        <strain evidence="3">HWK02</strain>
    </source>
</reference>
<feature type="compositionally biased region" description="Low complexity" evidence="1">
    <location>
        <begin position="466"/>
        <end position="478"/>
    </location>
</feature>
<feature type="compositionally biased region" description="Low complexity" evidence="1">
    <location>
        <begin position="382"/>
        <end position="404"/>
    </location>
</feature>
<feature type="transmembrane region" description="Helical" evidence="2">
    <location>
        <begin position="296"/>
        <end position="319"/>
    </location>
</feature>
<name>A0AA39P9X8_9AGAR</name>
<gene>
    <name evidence="3" type="ORF">EDD18DRAFT_1206358</name>
</gene>
<proteinExistence type="predicted"/>
<keyword evidence="4" id="KW-1185">Reference proteome</keyword>
<sequence length="558" mass="59795">MENVSHRAWGRPSVSQNQDSPSKTTHSRLMKQLRREPARQQAIGTESTYISRDVTIGVTPVAVAYLSSFTDAVFATRKPYCMMKQRPEALTPTWQECNVLGRQVTTPTSESTWISITILPTPTTTDTTSDVTSATATTTSSDASVTYTSSTSSDSSSTYGASSSLPISSTTSDSTSSYTTSSESPSESSFSASSSSRYTPSFTTSSTYVISSSPTSYSWASPSTYWPNPTTSWYTVVSTSWVTESETVTQFSGTRTSSTSASPLQSFVTTTTITSTGLLSTDSPDEGNSLSRNTGAVIGVAVSAAVVVVLIAIGVFFVCRRYRRSASEPFPEQPQFVPSWRPPLAGDDDSSLGATITATSTVGHRVSSGQIPYIDPREMGRSPPSSDGLPPSSHGHSSNESSSHALLTRSRSSSVGKHMRAEEAPSEEEVFLNRLRTRRSAQVSELVIPPVPRIPSTIQLPPTSPISPASSTYPSSLLNPPPPLSLEPPTPAYAVQSSSSWPPPPMQVPAFGMHAPEGLLHPLVGLEQTESVTSFRDHLDYSRPILPRRVDRGEEESI</sequence>
<keyword evidence="2" id="KW-0812">Transmembrane</keyword>
<keyword evidence="2" id="KW-0472">Membrane</keyword>
<feature type="region of interest" description="Disordered" evidence="1">
    <location>
        <begin position="1"/>
        <end position="42"/>
    </location>
</feature>
<accession>A0AA39P9X8</accession>
<dbReference type="AlphaFoldDB" id="A0AA39P9X8"/>
<feature type="region of interest" description="Disordered" evidence="1">
    <location>
        <begin position="123"/>
        <end position="214"/>
    </location>
</feature>
<comment type="caution">
    <text evidence="3">The sequence shown here is derived from an EMBL/GenBank/DDBJ whole genome shotgun (WGS) entry which is preliminary data.</text>
</comment>
<dbReference type="EMBL" id="JAUEPU010000084">
    <property type="protein sequence ID" value="KAK0479931.1"/>
    <property type="molecule type" value="Genomic_DNA"/>
</dbReference>
<protein>
    <recommendedName>
        <fullName evidence="5">Transmembrane protein</fullName>
    </recommendedName>
</protein>
<keyword evidence="2" id="KW-1133">Transmembrane helix</keyword>
<feature type="compositionally biased region" description="Polar residues" evidence="1">
    <location>
        <begin position="352"/>
        <end position="370"/>
    </location>
</feature>
<feature type="compositionally biased region" description="Polar residues" evidence="1">
    <location>
        <begin position="13"/>
        <end position="24"/>
    </location>
</feature>
<organism evidence="3 4">
    <name type="scientific">Armillaria luteobubalina</name>
    <dbReference type="NCBI Taxonomy" id="153913"/>
    <lineage>
        <taxon>Eukaryota</taxon>
        <taxon>Fungi</taxon>
        <taxon>Dikarya</taxon>
        <taxon>Basidiomycota</taxon>
        <taxon>Agaricomycotina</taxon>
        <taxon>Agaricomycetes</taxon>
        <taxon>Agaricomycetidae</taxon>
        <taxon>Agaricales</taxon>
        <taxon>Marasmiineae</taxon>
        <taxon>Physalacriaceae</taxon>
        <taxon>Armillaria</taxon>
    </lineage>
</organism>
<feature type="region of interest" description="Disordered" evidence="1">
    <location>
        <begin position="328"/>
        <end position="427"/>
    </location>
</feature>